<reference evidence="1 2" key="1">
    <citation type="submission" date="2016-01" db="EMBL/GenBank/DDBJ databases">
        <authorList>
            <person name="Oliw E.H."/>
        </authorList>
    </citation>
    <scope>NUCLEOTIDE SEQUENCE [LARGE SCALE GENOMIC DNA]</scope>
    <source>
        <strain evidence="1 2">DY10</strain>
    </source>
</reference>
<dbReference type="Gene3D" id="2.40.30.100">
    <property type="entry name" value="AF2212/PG0164-like"/>
    <property type="match status" value="1"/>
</dbReference>
<sequence>MIQFTALLQKFDQKGEKTGWTYIEIPAYVTDALSPGRRTSFRVKGQLDNLAIRLVALLPMGKNGDSDAAFIMPINADMRRSIRKEAGVSVQVELAIDTDPLPVSDDLLACLADEPAALAFFQTLPKSHQVYYSNWVEEAKSIDTKTKRIAQAVTGMAMGLGYGEMIRYFRKQKAD</sequence>
<dbReference type="KEGG" id="smon:AWR27_01665"/>
<dbReference type="Proteomes" id="UP000187941">
    <property type="component" value="Chromosome"/>
</dbReference>
<dbReference type="SUPFAM" id="SSF141694">
    <property type="entry name" value="AF2212/PG0164-like"/>
    <property type="match status" value="1"/>
</dbReference>
<dbReference type="RefSeq" id="WP_077129588.1">
    <property type="nucleotide sequence ID" value="NZ_CP014263.1"/>
</dbReference>
<dbReference type="Pfam" id="PF08922">
    <property type="entry name" value="DUF1905"/>
    <property type="match status" value="1"/>
</dbReference>
<dbReference type="AlphaFoldDB" id="A0A1P9WS07"/>
<keyword evidence="2" id="KW-1185">Reference proteome</keyword>
<accession>A0A1P9WS07</accession>
<evidence type="ECO:0008006" key="3">
    <source>
        <dbReference type="Google" id="ProtNLM"/>
    </source>
</evidence>
<dbReference type="InterPro" id="IPR015018">
    <property type="entry name" value="DUF1905"/>
</dbReference>
<dbReference type="Pfam" id="PF13376">
    <property type="entry name" value="OmdA"/>
    <property type="match status" value="1"/>
</dbReference>
<evidence type="ECO:0000313" key="2">
    <source>
        <dbReference type="Proteomes" id="UP000187941"/>
    </source>
</evidence>
<organism evidence="1 2">
    <name type="scientific">Spirosoma montaniterrae</name>
    <dbReference type="NCBI Taxonomy" id="1178516"/>
    <lineage>
        <taxon>Bacteria</taxon>
        <taxon>Pseudomonadati</taxon>
        <taxon>Bacteroidota</taxon>
        <taxon>Cytophagia</taxon>
        <taxon>Cytophagales</taxon>
        <taxon>Cytophagaceae</taxon>
        <taxon>Spirosoma</taxon>
    </lineage>
</organism>
<name>A0A1P9WS07_9BACT</name>
<dbReference type="EMBL" id="CP014263">
    <property type="protein sequence ID" value="AQG78166.1"/>
    <property type="molecule type" value="Genomic_DNA"/>
</dbReference>
<protein>
    <recommendedName>
        <fullName evidence="3">DUF1905 domain-containing protein</fullName>
    </recommendedName>
</protein>
<evidence type="ECO:0000313" key="1">
    <source>
        <dbReference type="EMBL" id="AQG78166.1"/>
    </source>
</evidence>
<dbReference type="InterPro" id="IPR037079">
    <property type="entry name" value="AF2212/PG0164-like_sf"/>
</dbReference>
<dbReference type="OrthoDB" id="9800461at2"/>
<dbReference type="STRING" id="1178516.AWR27_01665"/>
<gene>
    <name evidence="1" type="ORF">AWR27_01665</name>
</gene>
<proteinExistence type="predicted"/>